<keyword evidence="3" id="KW-1185">Reference proteome</keyword>
<feature type="region of interest" description="Disordered" evidence="1">
    <location>
        <begin position="1"/>
        <end position="25"/>
    </location>
</feature>
<evidence type="ECO:0000313" key="3">
    <source>
        <dbReference type="Proteomes" id="UP000267821"/>
    </source>
</evidence>
<dbReference type="EMBL" id="ML121558">
    <property type="protein sequence ID" value="RPB21610.1"/>
    <property type="molecule type" value="Genomic_DNA"/>
</dbReference>
<name>A0A3N4LFF3_9PEZI</name>
<evidence type="ECO:0000313" key="2">
    <source>
        <dbReference type="EMBL" id="RPB21610.1"/>
    </source>
</evidence>
<reference evidence="2 3" key="1">
    <citation type="journal article" date="2018" name="Nat. Ecol. Evol.">
        <title>Pezizomycetes genomes reveal the molecular basis of ectomycorrhizal truffle lifestyle.</title>
        <authorList>
            <person name="Murat C."/>
            <person name="Payen T."/>
            <person name="Noel B."/>
            <person name="Kuo A."/>
            <person name="Morin E."/>
            <person name="Chen J."/>
            <person name="Kohler A."/>
            <person name="Krizsan K."/>
            <person name="Balestrini R."/>
            <person name="Da Silva C."/>
            <person name="Montanini B."/>
            <person name="Hainaut M."/>
            <person name="Levati E."/>
            <person name="Barry K.W."/>
            <person name="Belfiori B."/>
            <person name="Cichocki N."/>
            <person name="Clum A."/>
            <person name="Dockter R.B."/>
            <person name="Fauchery L."/>
            <person name="Guy J."/>
            <person name="Iotti M."/>
            <person name="Le Tacon F."/>
            <person name="Lindquist E.A."/>
            <person name="Lipzen A."/>
            <person name="Malagnac F."/>
            <person name="Mello A."/>
            <person name="Molinier V."/>
            <person name="Miyauchi S."/>
            <person name="Poulain J."/>
            <person name="Riccioni C."/>
            <person name="Rubini A."/>
            <person name="Sitrit Y."/>
            <person name="Splivallo R."/>
            <person name="Traeger S."/>
            <person name="Wang M."/>
            <person name="Zifcakova L."/>
            <person name="Wipf D."/>
            <person name="Zambonelli A."/>
            <person name="Paolocci F."/>
            <person name="Nowrousian M."/>
            <person name="Ottonello S."/>
            <person name="Baldrian P."/>
            <person name="Spatafora J.W."/>
            <person name="Henrissat B."/>
            <person name="Nagy L.G."/>
            <person name="Aury J.M."/>
            <person name="Wincker P."/>
            <person name="Grigoriev I.V."/>
            <person name="Bonfante P."/>
            <person name="Martin F.M."/>
        </authorList>
    </citation>
    <scope>NUCLEOTIDE SEQUENCE [LARGE SCALE GENOMIC DNA]</scope>
    <source>
        <strain evidence="2 3">ATCC MYA-4762</strain>
    </source>
</reference>
<sequence>MASAELVLEGGQGRPRKVPKGWKYGSQSRYPLPGSKAEEVAMPERRCGGVRNVGSLVVLDDDGQVKVMVAHQACCNVCWGESIRVYRPEVQGKVLATRQENQAEIEKTGPELSGFSLGQSRHDHLARGTRKQGTLWGAGQTNLWDKHHKTLVKSTILFLRIYYTSLQAETKRTTVTIPPTSRDRGLRGKISISDSTMWLLLAMIQILLS</sequence>
<evidence type="ECO:0000256" key="1">
    <source>
        <dbReference type="SAM" id="MobiDB-lite"/>
    </source>
</evidence>
<gene>
    <name evidence="2" type="ORF">L211DRAFT_423912</name>
</gene>
<dbReference type="Proteomes" id="UP000267821">
    <property type="component" value="Unassembled WGS sequence"/>
</dbReference>
<dbReference type="AlphaFoldDB" id="A0A3N4LFF3"/>
<dbReference type="InParanoid" id="A0A3N4LFF3"/>
<organism evidence="2 3">
    <name type="scientific">Terfezia boudieri ATCC MYA-4762</name>
    <dbReference type="NCBI Taxonomy" id="1051890"/>
    <lineage>
        <taxon>Eukaryota</taxon>
        <taxon>Fungi</taxon>
        <taxon>Dikarya</taxon>
        <taxon>Ascomycota</taxon>
        <taxon>Pezizomycotina</taxon>
        <taxon>Pezizomycetes</taxon>
        <taxon>Pezizales</taxon>
        <taxon>Pezizaceae</taxon>
        <taxon>Terfezia</taxon>
    </lineage>
</organism>
<protein>
    <submittedName>
        <fullName evidence="2">Uncharacterized protein</fullName>
    </submittedName>
</protein>
<accession>A0A3N4LFF3</accession>
<proteinExistence type="predicted"/>